<dbReference type="CDD" id="cd03801">
    <property type="entry name" value="GT4_PimA-like"/>
    <property type="match status" value="1"/>
</dbReference>
<evidence type="ECO:0000313" key="2">
    <source>
        <dbReference type="EMBL" id="QOS24920.1"/>
    </source>
</evidence>
<proteinExistence type="predicted"/>
<dbReference type="Pfam" id="PF13692">
    <property type="entry name" value="Glyco_trans_1_4"/>
    <property type="match status" value="1"/>
</dbReference>
<sequence length="367" mass="42050">MIITIFDRAEEVHLKKDVGKFSDTIAQKVGCNNFLLTTRMIDKKESRETLKRTKIVNIRNKKFFALNFSVISYIVRSLSANMLITYHLRYPSLIYAIIFKVLSHDGRSIIKCDLGDVSIKEHGVFHGGKIRTYIEKILLSFYSKIGGELTIETENAKRELESRLGNVSKRLVIKVVPNGIDPLKVSVRNKKKRVITVGRIGAAEKNHILLFNAIKRLKKENAEIFNQWEFRFIGPIEGEFLDIAEKNENKNIHFTGNLVDGRMLFEEYSEAKVFVLPSLSEGYPLVVPEAIYNDLYIISTPVSSVEEIIKLNGQFGEVLPDFSIFEMTDKLKKLLASEEINIKKINTNKNRLTWSSIVDDFLSEKNK</sequence>
<evidence type="ECO:0000256" key="1">
    <source>
        <dbReference type="ARBA" id="ARBA00022679"/>
    </source>
</evidence>
<dbReference type="PANTHER" id="PTHR46401">
    <property type="entry name" value="GLYCOSYLTRANSFERASE WBBK-RELATED"/>
    <property type="match status" value="1"/>
</dbReference>
<name>A0A7M1WD29_VIBPH</name>
<dbReference type="AlphaFoldDB" id="A0A7M1WD29"/>
<gene>
    <name evidence="2" type="ORF">VP351_00013</name>
</gene>
<dbReference type="RefSeq" id="WP_031815866.1">
    <property type="nucleotide sequence ID" value="NZ_MSAM01000003.1"/>
</dbReference>
<keyword evidence="1" id="KW-0808">Transferase</keyword>
<dbReference type="EMBL" id="MT898281">
    <property type="protein sequence ID" value="QOS24920.1"/>
    <property type="molecule type" value="Genomic_DNA"/>
</dbReference>
<dbReference type="SUPFAM" id="SSF53756">
    <property type="entry name" value="UDP-Glycosyltransferase/glycogen phosphorylase"/>
    <property type="match status" value="1"/>
</dbReference>
<dbReference type="Gene3D" id="3.40.50.2000">
    <property type="entry name" value="Glycogen Phosphorylase B"/>
    <property type="match status" value="2"/>
</dbReference>
<dbReference type="PANTHER" id="PTHR46401:SF2">
    <property type="entry name" value="GLYCOSYLTRANSFERASE WBBK-RELATED"/>
    <property type="match status" value="1"/>
</dbReference>
<reference evidence="2" key="1">
    <citation type="submission" date="2020-08" db="EMBL/GenBank/DDBJ databases">
        <title>Genetic structure, function and evolution of capsule biosynthesis loci in Vibrio parahaemolyticus.</title>
        <authorList>
            <person name="Li L."/>
            <person name="Bian S."/>
        </authorList>
    </citation>
    <scope>NUCLEOTIDE SEQUENCE</scope>
    <source>
        <strain evidence="2">VP351</strain>
    </source>
</reference>
<dbReference type="GO" id="GO:0009103">
    <property type="term" value="P:lipopolysaccharide biosynthetic process"/>
    <property type="evidence" value="ECO:0007669"/>
    <property type="project" value="TreeGrafter"/>
</dbReference>
<organism evidence="2">
    <name type="scientific">Vibrio parahaemolyticus</name>
    <dbReference type="NCBI Taxonomy" id="670"/>
    <lineage>
        <taxon>Bacteria</taxon>
        <taxon>Pseudomonadati</taxon>
        <taxon>Pseudomonadota</taxon>
        <taxon>Gammaproteobacteria</taxon>
        <taxon>Vibrionales</taxon>
        <taxon>Vibrionaceae</taxon>
        <taxon>Vibrio</taxon>
    </lineage>
</organism>
<protein>
    <recommendedName>
        <fullName evidence="3">Glycosyl transferase family 1 domain-containing protein</fullName>
    </recommendedName>
</protein>
<dbReference type="GO" id="GO:0016757">
    <property type="term" value="F:glycosyltransferase activity"/>
    <property type="evidence" value="ECO:0007669"/>
    <property type="project" value="TreeGrafter"/>
</dbReference>
<accession>A0A7M1WD29</accession>
<evidence type="ECO:0008006" key="3">
    <source>
        <dbReference type="Google" id="ProtNLM"/>
    </source>
</evidence>